<dbReference type="EMBL" id="SSOP01000120">
    <property type="protein sequence ID" value="KAB5591150.1"/>
    <property type="molecule type" value="Genomic_DNA"/>
</dbReference>
<name>A0A5N5QHE9_9AGAM</name>
<comment type="caution">
    <text evidence="1">The sequence shown here is derived from an EMBL/GenBank/DDBJ whole genome shotgun (WGS) entry which is preliminary data.</text>
</comment>
<gene>
    <name evidence="1" type="ORF">CTheo_5401</name>
</gene>
<reference evidence="1 2" key="1">
    <citation type="journal article" date="2019" name="Fungal Biol. Biotechnol.">
        <title>Draft genome sequence of fastidious pathogen Ceratobasidium theobromae, which causes vascular-streak dieback in Theobroma cacao.</title>
        <authorList>
            <person name="Ali S.S."/>
            <person name="Asman A."/>
            <person name="Shao J."/>
            <person name="Firmansyah A.P."/>
            <person name="Susilo A.W."/>
            <person name="Rosmana A."/>
            <person name="McMahon P."/>
            <person name="Junaid M."/>
            <person name="Guest D."/>
            <person name="Kheng T.Y."/>
            <person name="Meinhardt L.W."/>
            <person name="Bailey B.A."/>
        </authorList>
    </citation>
    <scope>NUCLEOTIDE SEQUENCE [LARGE SCALE GENOMIC DNA]</scope>
    <source>
        <strain evidence="1 2">CT2</strain>
    </source>
</reference>
<proteinExistence type="predicted"/>
<dbReference type="Proteomes" id="UP000383932">
    <property type="component" value="Unassembled WGS sequence"/>
</dbReference>
<evidence type="ECO:0000313" key="1">
    <source>
        <dbReference type="EMBL" id="KAB5591150.1"/>
    </source>
</evidence>
<accession>A0A5N5QHE9</accession>
<evidence type="ECO:0000313" key="2">
    <source>
        <dbReference type="Proteomes" id="UP000383932"/>
    </source>
</evidence>
<organism evidence="1 2">
    <name type="scientific">Ceratobasidium theobromae</name>
    <dbReference type="NCBI Taxonomy" id="1582974"/>
    <lineage>
        <taxon>Eukaryota</taxon>
        <taxon>Fungi</taxon>
        <taxon>Dikarya</taxon>
        <taxon>Basidiomycota</taxon>
        <taxon>Agaricomycotina</taxon>
        <taxon>Agaricomycetes</taxon>
        <taxon>Cantharellales</taxon>
        <taxon>Ceratobasidiaceae</taxon>
        <taxon>Ceratobasidium</taxon>
    </lineage>
</organism>
<keyword evidence="2" id="KW-1185">Reference proteome</keyword>
<sequence length="148" mass="15599">MPQLGPEVGQKLEDALASSEDQDISKAALEALSEPYDVELARASRTGTVFANAEITTATQSKLLRILVKDSGLAYIVQEGSGRTTPGRILFRGDTMGHQSYQEKIIAGRLVIVTIANGRPTSVFVSITTVPFSVGTGGAGTWAESADT</sequence>
<dbReference type="AlphaFoldDB" id="A0A5N5QHE9"/>
<protein>
    <submittedName>
        <fullName evidence="1">Uncharacterized protein</fullName>
    </submittedName>
</protein>